<evidence type="ECO:0000256" key="1">
    <source>
        <dbReference type="SAM" id="MobiDB-lite"/>
    </source>
</evidence>
<gene>
    <name evidence="2" type="ORF">GCM10023336_21380</name>
</gene>
<sequence length="150" mass="16848">MSYEVAWSTLRTTHVPPPVEELRFIDATLWQLDARRAQLLTRWAWLVGRTPLLPRPWPVPTPAVSGPQLPALSGAEHISGKPQARTTNPVRPDLARRASGAIRGAFRVGPHYRNAGVHRPHCDVRDRREQQFLQPGHTLFRGPELSAQPP</sequence>
<comment type="caution">
    <text evidence="2">The sequence shown here is derived from an EMBL/GenBank/DDBJ whole genome shotgun (WGS) entry which is preliminary data.</text>
</comment>
<dbReference type="Proteomes" id="UP001500124">
    <property type="component" value="Unassembled WGS sequence"/>
</dbReference>
<dbReference type="EMBL" id="BAABKC010000031">
    <property type="protein sequence ID" value="GAA5052147.1"/>
    <property type="molecule type" value="Genomic_DNA"/>
</dbReference>
<evidence type="ECO:0000313" key="3">
    <source>
        <dbReference type="Proteomes" id="UP001500124"/>
    </source>
</evidence>
<evidence type="ECO:0008006" key="4">
    <source>
        <dbReference type="Google" id="ProtNLM"/>
    </source>
</evidence>
<organism evidence="2 3">
    <name type="scientific">Streptomyces similanensis</name>
    <dbReference type="NCBI Taxonomy" id="1274988"/>
    <lineage>
        <taxon>Bacteria</taxon>
        <taxon>Bacillati</taxon>
        <taxon>Actinomycetota</taxon>
        <taxon>Actinomycetes</taxon>
        <taxon>Kitasatosporales</taxon>
        <taxon>Streptomycetaceae</taxon>
        <taxon>Streptomyces</taxon>
    </lineage>
</organism>
<keyword evidence="3" id="KW-1185">Reference proteome</keyword>
<protein>
    <recommendedName>
        <fullName evidence="4">Transposase</fullName>
    </recommendedName>
</protein>
<reference evidence="3" key="1">
    <citation type="journal article" date="2019" name="Int. J. Syst. Evol. Microbiol.">
        <title>The Global Catalogue of Microorganisms (GCM) 10K type strain sequencing project: providing services to taxonomists for standard genome sequencing and annotation.</title>
        <authorList>
            <consortium name="The Broad Institute Genomics Platform"/>
            <consortium name="The Broad Institute Genome Sequencing Center for Infectious Disease"/>
            <person name="Wu L."/>
            <person name="Ma J."/>
        </authorList>
    </citation>
    <scope>NUCLEOTIDE SEQUENCE [LARGE SCALE GENOMIC DNA]</scope>
    <source>
        <strain evidence="3">JCM 18410</strain>
    </source>
</reference>
<name>A0ABP9KA75_9ACTN</name>
<evidence type="ECO:0000313" key="2">
    <source>
        <dbReference type="EMBL" id="GAA5052147.1"/>
    </source>
</evidence>
<proteinExistence type="predicted"/>
<feature type="region of interest" description="Disordered" evidence="1">
    <location>
        <begin position="64"/>
        <end position="92"/>
    </location>
</feature>
<accession>A0ABP9KA75</accession>